<protein>
    <submittedName>
        <fullName evidence="2">VOC family protein</fullName>
    </submittedName>
</protein>
<dbReference type="PANTHER" id="PTHR33990:SF1">
    <property type="entry name" value="PROTEIN YJDN"/>
    <property type="match status" value="1"/>
</dbReference>
<accession>A0A2S0HT33</accession>
<dbReference type="PANTHER" id="PTHR33990">
    <property type="entry name" value="PROTEIN YJDN-RELATED"/>
    <property type="match status" value="1"/>
</dbReference>
<reference evidence="2 3" key="1">
    <citation type="submission" date="2018-02" db="EMBL/GenBank/DDBJ databases">
        <title>Genomic analysis of the strain RR4-38 isolated from a seawater recirculating aquaculture system.</title>
        <authorList>
            <person name="Kim Y.-S."/>
            <person name="Jang Y.H."/>
            <person name="Kim K.-H."/>
        </authorList>
    </citation>
    <scope>NUCLEOTIDE SEQUENCE [LARGE SCALE GENOMIC DNA]</scope>
    <source>
        <strain evidence="2 3">RR4-38</strain>
    </source>
</reference>
<name>A0A2S0HT33_9FLAO</name>
<dbReference type="SUPFAM" id="SSF54593">
    <property type="entry name" value="Glyoxalase/Bleomycin resistance protein/Dihydroxybiphenyl dioxygenase"/>
    <property type="match status" value="1"/>
</dbReference>
<feature type="domain" description="PhnB-like" evidence="1">
    <location>
        <begin position="3"/>
        <end position="126"/>
    </location>
</feature>
<dbReference type="InterPro" id="IPR029068">
    <property type="entry name" value="Glyas_Bleomycin-R_OHBP_Dase"/>
</dbReference>
<dbReference type="Pfam" id="PF06983">
    <property type="entry name" value="3-dmu-9_3-mt"/>
    <property type="match status" value="1"/>
</dbReference>
<proteinExistence type="predicted"/>
<dbReference type="RefSeq" id="WP_105214135.1">
    <property type="nucleotide sequence ID" value="NZ_CP027062.1"/>
</dbReference>
<gene>
    <name evidence="2" type="ORF">C5O00_01020</name>
</gene>
<dbReference type="Gene3D" id="3.10.180.10">
    <property type="entry name" value="2,3-Dihydroxybiphenyl 1,2-Dioxygenase, domain 1"/>
    <property type="match status" value="1"/>
</dbReference>
<dbReference type="AlphaFoldDB" id="A0A2S0HT33"/>
<keyword evidence="3" id="KW-1185">Reference proteome</keyword>
<dbReference type="EMBL" id="CP027062">
    <property type="protein sequence ID" value="AVI49820.1"/>
    <property type="molecule type" value="Genomic_DNA"/>
</dbReference>
<dbReference type="KEGG" id="aue:C5O00_01020"/>
<dbReference type="OrthoDB" id="9795306at2"/>
<dbReference type="InterPro" id="IPR028973">
    <property type="entry name" value="PhnB-like"/>
</dbReference>
<evidence type="ECO:0000259" key="1">
    <source>
        <dbReference type="Pfam" id="PF06983"/>
    </source>
</evidence>
<evidence type="ECO:0000313" key="3">
    <source>
        <dbReference type="Proteomes" id="UP000238442"/>
    </source>
</evidence>
<organism evidence="2 3">
    <name type="scientific">Pukyongia salina</name>
    <dbReference type="NCBI Taxonomy" id="2094025"/>
    <lineage>
        <taxon>Bacteria</taxon>
        <taxon>Pseudomonadati</taxon>
        <taxon>Bacteroidota</taxon>
        <taxon>Flavobacteriia</taxon>
        <taxon>Flavobacteriales</taxon>
        <taxon>Flavobacteriaceae</taxon>
        <taxon>Pukyongia</taxon>
    </lineage>
</organism>
<dbReference type="CDD" id="cd06588">
    <property type="entry name" value="PhnB_like"/>
    <property type="match status" value="1"/>
</dbReference>
<evidence type="ECO:0000313" key="2">
    <source>
        <dbReference type="EMBL" id="AVI49820.1"/>
    </source>
</evidence>
<sequence length="130" mass="14540">MNSIIPYIAFPGTCKEAMEFYADTLNGRITTMQSFAEAPMEVPEQIQDRIFNSELKAGSITIKASDDLPTHPVTQGSNMSLYVVFPNADMKTEVFNKLSEGGQVLFPISDNFGMLKDKFGIQWMVVHHDD</sequence>
<dbReference type="Proteomes" id="UP000238442">
    <property type="component" value="Chromosome"/>
</dbReference>